<keyword evidence="1" id="KW-0732">Signal</keyword>
<evidence type="ECO:0000256" key="1">
    <source>
        <dbReference type="SAM" id="SignalP"/>
    </source>
</evidence>
<accession>A0A9D4JMS8</accession>
<feature type="signal peptide" evidence="1">
    <location>
        <begin position="1"/>
        <end position="20"/>
    </location>
</feature>
<evidence type="ECO:0000313" key="3">
    <source>
        <dbReference type="Proteomes" id="UP000828390"/>
    </source>
</evidence>
<protein>
    <recommendedName>
        <fullName evidence="4">Secreted protein</fullName>
    </recommendedName>
</protein>
<reference evidence="2" key="2">
    <citation type="submission" date="2020-11" db="EMBL/GenBank/DDBJ databases">
        <authorList>
            <person name="McCartney M.A."/>
            <person name="Auch B."/>
            <person name="Kono T."/>
            <person name="Mallez S."/>
            <person name="Becker A."/>
            <person name="Gohl D.M."/>
            <person name="Silverstein K.A.T."/>
            <person name="Koren S."/>
            <person name="Bechman K.B."/>
            <person name="Herman A."/>
            <person name="Abrahante J.E."/>
            <person name="Garbe J."/>
        </authorList>
    </citation>
    <scope>NUCLEOTIDE SEQUENCE</scope>
    <source>
        <strain evidence="2">Duluth1</strain>
        <tissue evidence="2">Whole animal</tissue>
    </source>
</reference>
<comment type="caution">
    <text evidence="2">The sequence shown here is derived from an EMBL/GenBank/DDBJ whole genome shotgun (WGS) entry which is preliminary data.</text>
</comment>
<gene>
    <name evidence="2" type="ORF">DPMN_119421</name>
</gene>
<evidence type="ECO:0000313" key="2">
    <source>
        <dbReference type="EMBL" id="KAH3817865.1"/>
    </source>
</evidence>
<proteinExistence type="predicted"/>
<reference evidence="2" key="1">
    <citation type="journal article" date="2019" name="bioRxiv">
        <title>The Genome of the Zebra Mussel, Dreissena polymorpha: A Resource for Invasive Species Research.</title>
        <authorList>
            <person name="McCartney M.A."/>
            <person name="Auch B."/>
            <person name="Kono T."/>
            <person name="Mallez S."/>
            <person name="Zhang Y."/>
            <person name="Obille A."/>
            <person name="Becker A."/>
            <person name="Abrahante J.E."/>
            <person name="Garbe J."/>
            <person name="Badalamenti J.P."/>
            <person name="Herman A."/>
            <person name="Mangelson H."/>
            <person name="Liachko I."/>
            <person name="Sullivan S."/>
            <person name="Sone E.D."/>
            <person name="Koren S."/>
            <person name="Silverstein K.A.T."/>
            <person name="Beckman K.B."/>
            <person name="Gohl D.M."/>
        </authorList>
    </citation>
    <scope>NUCLEOTIDE SEQUENCE</scope>
    <source>
        <strain evidence="2">Duluth1</strain>
        <tissue evidence="2">Whole animal</tissue>
    </source>
</reference>
<evidence type="ECO:0008006" key="4">
    <source>
        <dbReference type="Google" id="ProtNLM"/>
    </source>
</evidence>
<dbReference type="EMBL" id="JAIWYP010000005">
    <property type="protein sequence ID" value="KAH3817865.1"/>
    <property type="molecule type" value="Genomic_DNA"/>
</dbReference>
<organism evidence="2 3">
    <name type="scientific">Dreissena polymorpha</name>
    <name type="common">Zebra mussel</name>
    <name type="synonym">Mytilus polymorpha</name>
    <dbReference type="NCBI Taxonomy" id="45954"/>
    <lineage>
        <taxon>Eukaryota</taxon>
        <taxon>Metazoa</taxon>
        <taxon>Spiralia</taxon>
        <taxon>Lophotrochozoa</taxon>
        <taxon>Mollusca</taxon>
        <taxon>Bivalvia</taxon>
        <taxon>Autobranchia</taxon>
        <taxon>Heteroconchia</taxon>
        <taxon>Euheterodonta</taxon>
        <taxon>Imparidentia</taxon>
        <taxon>Neoheterodontei</taxon>
        <taxon>Myida</taxon>
        <taxon>Dreissenoidea</taxon>
        <taxon>Dreissenidae</taxon>
        <taxon>Dreissena</taxon>
    </lineage>
</organism>
<dbReference type="AlphaFoldDB" id="A0A9D4JMS8"/>
<name>A0A9D4JMS8_DREPO</name>
<dbReference type="Proteomes" id="UP000828390">
    <property type="component" value="Unassembled WGS sequence"/>
</dbReference>
<keyword evidence="3" id="KW-1185">Reference proteome</keyword>
<feature type="chain" id="PRO_5038437844" description="Secreted protein" evidence="1">
    <location>
        <begin position="21"/>
        <end position="81"/>
    </location>
</feature>
<sequence length="81" mass="8789">MSSTWPATVLSFLCMPLLSGACIERQASSSCKSDMPNFEHSTGRSKLIFRTPSCLPCFCGMLVYNGISSEKSHSCGVLFCL</sequence>